<protein>
    <submittedName>
        <fullName evidence="6">Ulp1 protease family, carboxy-terminal domain protein</fullName>
    </submittedName>
</protein>
<dbReference type="SUPFAM" id="SSF54001">
    <property type="entry name" value="Cysteine proteinases"/>
    <property type="match status" value="1"/>
</dbReference>
<feature type="region of interest" description="Disordered" evidence="4">
    <location>
        <begin position="1"/>
        <end position="45"/>
    </location>
</feature>
<evidence type="ECO:0000256" key="3">
    <source>
        <dbReference type="ARBA" id="ARBA00022801"/>
    </source>
</evidence>
<dbReference type="HOGENOM" id="CLU_108214_0_0_1"/>
<evidence type="ECO:0000256" key="1">
    <source>
        <dbReference type="ARBA" id="ARBA00005234"/>
    </source>
</evidence>
<proteinExistence type="inferred from homology"/>
<keyword evidence="2 6" id="KW-0645">Protease</keyword>
<evidence type="ECO:0000313" key="6">
    <source>
        <dbReference type="EMBL" id="KEH30638.1"/>
    </source>
</evidence>
<name>A0A072UNK0_MEDTR</name>
<comment type="similarity">
    <text evidence="1">Belongs to the peptidase C48 family.</text>
</comment>
<keyword evidence="3" id="KW-0378">Hydrolase</keyword>
<accession>A0A072UNK0</accession>
<evidence type="ECO:0000256" key="2">
    <source>
        <dbReference type="ARBA" id="ARBA00022670"/>
    </source>
</evidence>
<organism evidence="6 8">
    <name type="scientific">Medicago truncatula</name>
    <name type="common">Barrel medic</name>
    <name type="synonym">Medicago tribuloides</name>
    <dbReference type="NCBI Taxonomy" id="3880"/>
    <lineage>
        <taxon>Eukaryota</taxon>
        <taxon>Viridiplantae</taxon>
        <taxon>Streptophyta</taxon>
        <taxon>Embryophyta</taxon>
        <taxon>Tracheophyta</taxon>
        <taxon>Spermatophyta</taxon>
        <taxon>Magnoliopsida</taxon>
        <taxon>eudicotyledons</taxon>
        <taxon>Gunneridae</taxon>
        <taxon>Pentapetalae</taxon>
        <taxon>rosids</taxon>
        <taxon>fabids</taxon>
        <taxon>Fabales</taxon>
        <taxon>Fabaceae</taxon>
        <taxon>Papilionoideae</taxon>
        <taxon>50 kb inversion clade</taxon>
        <taxon>NPAAA clade</taxon>
        <taxon>Hologalegina</taxon>
        <taxon>IRL clade</taxon>
        <taxon>Trifolieae</taxon>
        <taxon>Medicago</taxon>
    </lineage>
</organism>
<dbReference type="AlphaFoldDB" id="A0A072UNK0"/>
<dbReference type="Gene3D" id="3.40.395.10">
    <property type="entry name" value="Adenoviral Proteinase, Chain A"/>
    <property type="match status" value="1"/>
</dbReference>
<keyword evidence="8" id="KW-1185">Reference proteome</keyword>
<reference evidence="7" key="3">
    <citation type="submission" date="2015-04" db="UniProtKB">
        <authorList>
            <consortium name="EnsemblPlants"/>
        </authorList>
    </citation>
    <scope>IDENTIFICATION</scope>
    <source>
        <strain evidence="7">cv. Jemalong A17</strain>
    </source>
</reference>
<dbReference type="InterPro" id="IPR003653">
    <property type="entry name" value="Peptidase_C48_C"/>
</dbReference>
<evidence type="ECO:0000259" key="5">
    <source>
        <dbReference type="Pfam" id="PF02902"/>
    </source>
</evidence>
<dbReference type="InterPro" id="IPR038765">
    <property type="entry name" value="Papain-like_cys_pep_sf"/>
</dbReference>
<evidence type="ECO:0000313" key="8">
    <source>
        <dbReference type="Proteomes" id="UP000002051"/>
    </source>
</evidence>
<gene>
    <name evidence="6" type="ordered locus">MTR_4g077280</name>
</gene>
<sequence length="212" mass="24419">MIQSKHLQPPVSCRDSPCKGFNNSPSSRDESEDDKEKNYDSTASTPKVVRKVVHKVAELERKGPKSNFTVDIGTNFAPPNVKTKIEGKRKMNDLELTRMIGYVDVVAAFEIPTQYALGWRHTPHEVRKIFPKDFMPKQGQSITKIFIPVNDQGVHWYLMVVDIIERKLVLLDSLPCVERNYLRRREVLKLVCIDDDFFHDKAKSLTTPTFFL</sequence>
<dbReference type="EnsemblPlants" id="KEH30638">
    <property type="protein sequence ID" value="KEH30638"/>
    <property type="gene ID" value="MTR_4g077280"/>
</dbReference>
<dbReference type="GO" id="GO:0016926">
    <property type="term" value="P:protein desumoylation"/>
    <property type="evidence" value="ECO:0000318"/>
    <property type="project" value="GO_Central"/>
</dbReference>
<feature type="domain" description="Ubiquitin-like protease family profile" evidence="5">
    <location>
        <begin position="141"/>
        <end position="179"/>
    </location>
</feature>
<reference evidence="6 8" key="2">
    <citation type="journal article" date="2014" name="BMC Genomics">
        <title>An improved genome release (version Mt4.0) for the model legume Medicago truncatula.</title>
        <authorList>
            <person name="Tang H."/>
            <person name="Krishnakumar V."/>
            <person name="Bidwell S."/>
            <person name="Rosen B."/>
            <person name="Chan A."/>
            <person name="Zhou S."/>
            <person name="Gentzbittel L."/>
            <person name="Childs K.L."/>
            <person name="Yandell M."/>
            <person name="Gundlach H."/>
            <person name="Mayer K.F."/>
            <person name="Schwartz D.C."/>
            <person name="Town C.D."/>
        </authorList>
    </citation>
    <scope>GENOME REANNOTATION</scope>
    <source>
        <strain evidence="6">A17</strain>
        <strain evidence="7 8">cv. Jemalong A17</strain>
    </source>
</reference>
<reference evidence="6 8" key="1">
    <citation type="journal article" date="2011" name="Nature">
        <title>The Medicago genome provides insight into the evolution of rhizobial symbioses.</title>
        <authorList>
            <person name="Young N.D."/>
            <person name="Debelle F."/>
            <person name="Oldroyd G.E."/>
            <person name="Geurts R."/>
            <person name="Cannon S.B."/>
            <person name="Udvardi M.K."/>
            <person name="Benedito V.A."/>
            <person name="Mayer K.F."/>
            <person name="Gouzy J."/>
            <person name="Schoof H."/>
            <person name="Van de Peer Y."/>
            <person name="Proost S."/>
            <person name="Cook D.R."/>
            <person name="Meyers B.C."/>
            <person name="Spannagl M."/>
            <person name="Cheung F."/>
            <person name="De Mita S."/>
            <person name="Krishnakumar V."/>
            <person name="Gundlach H."/>
            <person name="Zhou S."/>
            <person name="Mudge J."/>
            <person name="Bharti A.K."/>
            <person name="Murray J.D."/>
            <person name="Naoumkina M.A."/>
            <person name="Rosen B."/>
            <person name="Silverstein K.A."/>
            <person name="Tang H."/>
            <person name="Rombauts S."/>
            <person name="Zhao P.X."/>
            <person name="Zhou P."/>
            <person name="Barbe V."/>
            <person name="Bardou P."/>
            <person name="Bechner M."/>
            <person name="Bellec A."/>
            <person name="Berger A."/>
            <person name="Berges H."/>
            <person name="Bidwell S."/>
            <person name="Bisseling T."/>
            <person name="Choisne N."/>
            <person name="Couloux A."/>
            <person name="Denny R."/>
            <person name="Deshpande S."/>
            <person name="Dai X."/>
            <person name="Doyle J.J."/>
            <person name="Dudez A.M."/>
            <person name="Farmer A.D."/>
            <person name="Fouteau S."/>
            <person name="Franken C."/>
            <person name="Gibelin C."/>
            <person name="Gish J."/>
            <person name="Goldstein S."/>
            <person name="Gonzalez A.J."/>
            <person name="Green P.J."/>
            <person name="Hallab A."/>
            <person name="Hartog M."/>
            <person name="Hua A."/>
            <person name="Humphray S.J."/>
            <person name="Jeong D.H."/>
            <person name="Jing Y."/>
            <person name="Jocker A."/>
            <person name="Kenton S.M."/>
            <person name="Kim D.J."/>
            <person name="Klee K."/>
            <person name="Lai H."/>
            <person name="Lang C."/>
            <person name="Lin S."/>
            <person name="Macmil S.L."/>
            <person name="Magdelenat G."/>
            <person name="Matthews L."/>
            <person name="McCorrison J."/>
            <person name="Monaghan E.L."/>
            <person name="Mun J.H."/>
            <person name="Najar F.Z."/>
            <person name="Nicholson C."/>
            <person name="Noirot C."/>
            <person name="O'Bleness M."/>
            <person name="Paule C.R."/>
            <person name="Poulain J."/>
            <person name="Prion F."/>
            <person name="Qin B."/>
            <person name="Qu C."/>
            <person name="Retzel E.F."/>
            <person name="Riddle C."/>
            <person name="Sallet E."/>
            <person name="Samain S."/>
            <person name="Samson N."/>
            <person name="Sanders I."/>
            <person name="Saurat O."/>
            <person name="Scarpelli C."/>
            <person name="Schiex T."/>
            <person name="Segurens B."/>
            <person name="Severin A.J."/>
            <person name="Sherrier D.J."/>
            <person name="Shi R."/>
            <person name="Sims S."/>
            <person name="Singer S.R."/>
            <person name="Sinharoy S."/>
            <person name="Sterck L."/>
            <person name="Viollet A."/>
            <person name="Wang B.B."/>
            <person name="Wang K."/>
            <person name="Wang M."/>
            <person name="Wang X."/>
            <person name="Warfsmann J."/>
            <person name="Weissenbach J."/>
            <person name="White D.D."/>
            <person name="White J.D."/>
            <person name="Wiley G.B."/>
            <person name="Wincker P."/>
            <person name="Xing Y."/>
            <person name="Yang L."/>
            <person name="Yao Z."/>
            <person name="Ying F."/>
            <person name="Zhai J."/>
            <person name="Zhou L."/>
            <person name="Zuber A."/>
            <person name="Denarie J."/>
            <person name="Dixon R.A."/>
            <person name="May G.D."/>
            <person name="Schwartz D.C."/>
            <person name="Rogers J."/>
            <person name="Quetier F."/>
            <person name="Town C.D."/>
            <person name="Roe B.A."/>
        </authorList>
    </citation>
    <scope>NUCLEOTIDE SEQUENCE [LARGE SCALE GENOMIC DNA]</scope>
    <source>
        <strain evidence="6">A17</strain>
        <strain evidence="7 8">cv. Jemalong A17</strain>
    </source>
</reference>
<dbReference type="GO" id="GO:0016929">
    <property type="term" value="F:deSUMOylase activity"/>
    <property type="evidence" value="ECO:0000318"/>
    <property type="project" value="GO_Central"/>
</dbReference>
<dbReference type="Pfam" id="PF02902">
    <property type="entry name" value="Peptidase_C48"/>
    <property type="match status" value="1"/>
</dbReference>
<evidence type="ECO:0000256" key="4">
    <source>
        <dbReference type="SAM" id="MobiDB-lite"/>
    </source>
</evidence>
<dbReference type="GO" id="GO:0006508">
    <property type="term" value="P:proteolysis"/>
    <property type="evidence" value="ECO:0007669"/>
    <property type="project" value="UniProtKB-KW"/>
</dbReference>
<dbReference type="GO" id="GO:0005634">
    <property type="term" value="C:nucleus"/>
    <property type="evidence" value="ECO:0000318"/>
    <property type="project" value="GO_Central"/>
</dbReference>
<dbReference type="Proteomes" id="UP000002051">
    <property type="component" value="Chromosome 4"/>
</dbReference>
<evidence type="ECO:0000313" key="7">
    <source>
        <dbReference type="EnsemblPlants" id="KEH30638"/>
    </source>
</evidence>
<dbReference type="EMBL" id="CM001220">
    <property type="protein sequence ID" value="KEH30638.1"/>
    <property type="molecule type" value="Genomic_DNA"/>
</dbReference>